<dbReference type="InterPro" id="IPR040446">
    <property type="entry name" value="RRP7"/>
</dbReference>
<evidence type="ECO:0000256" key="2">
    <source>
        <dbReference type="PROSITE-ProRule" id="PRU00176"/>
    </source>
</evidence>
<feature type="domain" description="RRM" evidence="3">
    <location>
        <begin position="50"/>
        <end position="120"/>
    </location>
</feature>
<evidence type="ECO:0000313" key="5">
    <source>
        <dbReference type="Proteomes" id="UP001491310"/>
    </source>
</evidence>
<gene>
    <name evidence="4" type="ORF">WJX75_003855</name>
</gene>
<dbReference type="EMBL" id="JALJOT010000008">
    <property type="protein sequence ID" value="KAK9908182.1"/>
    <property type="molecule type" value="Genomic_DNA"/>
</dbReference>
<dbReference type="Gene3D" id="3.30.70.330">
    <property type="match status" value="1"/>
</dbReference>
<evidence type="ECO:0000256" key="1">
    <source>
        <dbReference type="ARBA" id="ARBA00006110"/>
    </source>
</evidence>
<reference evidence="4 5" key="1">
    <citation type="journal article" date="2024" name="Nat. Commun.">
        <title>Phylogenomics reveals the evolutionary origins of lichenization in chlorophyte algae.</title>
        <authorList>
            <person name="Puginier C."/>
            <person name="Libourel C."/>
            <person name="Otte J."/>
            <person name="Skaloud P."/>
            <person name="Haon M."/>
            <person name="Grisel S."/>
            <person name="Petersen M."/>
            <person name="Berrin J.G."/>
            <person name="Delaux P.M."/>
            <person name="Dal Grande F."/>
            <person name="Keller J."/>
        </authorList>
    </citation>
    <scope>NUCLEOTIDE SEQUENCE [LARGE SCALE GENOMIC DNA]</scope>
    <source>
        <strain evidence="4 5">SAG 216-7</strain>
    </source>
</reference>
<dbReference type="Gene3D" id="6.10.250.1770">
    <property type="match status" value="1"/>
</dbReference>
<protein>
    <recommendedName>
        <fullName evidence="3">RRM domain-containing protein</fullName>
    </recommendedName>
</protein>
<evidence type="ECO:0000313" key="4">
    <source>
        <dbReference type="EMBL" id="KAK9908182.1"/>
    </source>
</evidence>
<sequence length="256" mass="28276">MTHSSLAEGRGDSFYALPVQLTQGSSLVRHLYIKEYSSSEEDNSTIPKICGLFVAGIPYIAHDTSEVLTDLFGAFGAVERVAVHPSQTSAIVVFAEASSRKKAFRTAQSAKLVQLILAEPEEHYGLKGHVEAHKALFPGNDVLRSQLDKWTEDFEAEEDRRKREAAAALAEEGWTVVKRRGGGKKVSDGAGAAVGSVAPAAAQAIAASRKDQKVVDFYRFQQRDKRRNELVDLRRKFAEDKQRIAELKAARKFKPY</sequence>
<dbReference type="InterPro" id="IPR024326">
    <property type="entry name" value="RRP7_C"/>
</dbReference>
<keyword evidence="2" id="KW-0694">RNA-binding</keyword>
<organism evidence="4 5">
    <name type="scientific">Coccomyxa subellipsoidea</name>
    <dbReference type="NCBI Taxonomy" id="248742"/>
    <lineage>
        <taxon>Eukaryota</taxon>
        <taxon>Viridiplantae</taxon>
        <taxon>Chlorophyta</taxon>
        <taxon>core chlorophytes</taxon>
        <taxon>Trebouxiophyceae</taxon>
        <taxon>Trebouxiophyceae incertae sedis</taxon>
        <taxon>Coccomyxaceae</taxon>
        <taxon>Coccomyxa</taxon>
    </lineage>
</organism>
<comment type="caution">
    <text evidence="4">The sequence shown here is derived from an EMBL/GenBank/DDBJ whole genome shotgun (WGS) entry which is preliminary data.</text>
</comment>
<proteinExistence type="inferred from homology"/>
<dbReference type="CDD" id="cd12951">
    <property type="entry name" value="RRP7_Rrp7A"/>
    <property type="match status" value="1"/>
</dbReference>
<dbReference type="PANTHER" id="PTHR13191">
    <property type="entry name" value="RIBOSOMAL RNA PROCESSING PROTEIN 7-RELATED"/>
    <property type="match status" value="1"/>
</dbReference>
<dbReference type="InterPro" id="IPR012677">
    <property type="entry name" value="Nucleotide-bd_a/b_plait_sf"/>
</dbReference>
<dbReference type="InterPro" id="IPR000504">
    <property type="entry name" value="RRM_dom"/>
</dbReference>
<dbReference type="InterPro" id="IPR035979">
    <property type="entry name" value="RBD_domain_sf"/>
</dbReference>
<name>A0ABR2YME5_9CHLO</name>
<accession>A0ABR2YME5</accession>
<evidence type="ECO:0000259" key="3">
    <source>
        <dbReference type="PROSITE" id="PS50102"/>
    </source>
</evidence>
<keyword evidence="5" id="KW-1185">Reference proteome</keyword>
<dbReference type="PROSITE" id="PS50102">
    <property type="entry name" value="RRM"/>
    <property type="match status" value="1"/>
</dbReference>
<dbReference type="PANTHER" id="PTHR13191:SF0">
    <property type="entry name" value="RIBOSOMAL RNA-PROCESSING PROTEIN 7 HOMOLOG A-RELATED"/>
    <property type="match status" value="1"/>
</dbReference>
<dbReference type="SUPFAM" id="SSF54928">
    <property type="entry name" value="RNA-binding domain, RBD"/>
    <property type="match status" value="1"/>
</dbReference>
<dbReference type="Proteomes" id="UP001491310">
    <property type="component" value="Unassembled WGS sequence"/>
</dbReference>
<dbReference type="Pfam" id="PF12923">
    <property type="entry name" value="RRP7"/>
    <property type="match status" value="1"/>
</dbReference>
<comment type="similarity">
    <text evidence="1">Belongs to the RRP7 family.</text>
</comment>